<evidence type="ECO:0000313" key="1">
    <source>
        <dbReference type="EMBL" id="MBB6073221.1"/>
    </source>
</evidence>
<dbReference type="EMBL" id="JACHIA010000022">
    <property type="protein sequence ID" value="MBB6073221.1"/>
    <property type="molecule type" value="Genomic_DNA"/>
</dbReference>
<name>A0A841H508_9BACT</name>
<dbReference type="AlphaFoldDB" id="A0A841H508"/>
<keyword evidence="2" id="KW-1185">Reference proteome</keyword>
<protein>
    <submittedName>
        <fullName evidence="1">Uncharacterized protein</fullName>
    </submittedName>
</protein>
<organism evidence="1 2">
    <name type="scientific">Longimicrobium terrae</name>
    <dbReference type="NCBI Taxonomy" id="1639882"/>
    <lineage>
        <taxon>Bacteria</taxon>
        <taxon>Pseudomonadati</taxon>
        <taxon>Gemmatimonadota</taxon>
        <taxon>Longimicrobiia</taxon>
        <taxon>Longimicrobiales</taxon>
        <taxon>Longimicrobiaceae</taxon>
        <taxon>Longimicrobium</taxon>
    </lineage>
</organism>
<proteinExistence type="predicted"/>
<gene>
    <name evidence="1" type="ORF">HNQ61_004888</name>
</gene>
<comment type="caution">
    <text evidence="1">The sequence shown here is derived from an EMBL/GenBank/DDBJ whole genome shotgun (WGS) entry which is preliminary data.</text>
</comment>
<reference evidence="1 2" key="1">
    <citation type="submission" date="2020-08" db="EMBL/GenBank/DDBJ databases">
        <title>Genomic Encyclopedia of Type Strains, Phase IV (KMG-IV): sequencing the most valuable type-strain genomes for metagenomic binning, comparative biology and taxonomic classification.</title>
        <authorList>
            <person name="Goeker M."/>
        </authorList>
    </citation>
    <scope>NUCLEOTIDE SEQUENCE [LARGE SCALE GENOMIC DNA]</scope>
    <source>
        <strain evidence="1 2">DSM 29007</strain>
    </source>
</reference>
<sequence length="88" mass="10386">MDKPDRPYTYGDFPELFWDLQKDVAIDGTDPLVISRVLREGNLEHVRRIVPTEALIQKFDELILPRNVRTFWALMVDKLRVRHLDNPA</sequence>
<accession>A0A841H508</accession>
<dbReference type="Proteomes" id="UP000582837">
    <property type="component" value="Unassembled WGS sequence"/>
</dbReference>
<dbReference type="RefSeq" id="WP_170038660.1">
    <property type="nucleotide sequence ID" value="NZ_JABDTL010000002.1"/>
</dbReference>
<evidence type="ECO:0000313" key="2">
    <source>
        <dbReference type="Proteomes" id="UP000582837"/>
    </source>
</evidence>